<dbReference type="GO" id="GO:0004644">
    <property type="term" value="F:phosphoribosylglycinamide formyltransferase activity"/>
    <property type="evidence" value="ECO:0007669"/>
    <property type="project" value="UniProtKB-EC"/>
</dbReference>
<dbReference type="SUPFAM" id="SSF53328">
    <property type="entry name" value="Formyltransferase"/>
    <property type="match status" value="1"/>
</dbReference>
<dbReference type="GO" id="GO:0006189">
    <property type="term" value="P:'de novo' IMP biosynthetic process"/>
    <property type="evidence" value="ECO:0007669"/>
    <property type="project" value="TreeGrafter"/>
</dbReference>
<sequence>MAPVRTRRPAAFVAAAAARPPTPTVCRSVCAAPAAAGYDAARPPVRTAVLVSGGGRSLVNLLDRVADGRLCHVAIVLVVASKASAGALGHAAAAGIPSAVLSPRAYPGDAAAHSGAISSALDEAGVGLVVLAGWLHFYAIPDRYAGRVLNVHPSLIPAFCGRGYYGHHVHAAVVAFGVKVTGCTVHLCDNEFDHGPIIVQRPVAVAAGMTPDEVAAAVFEEEKVALADAVGAYAAGRLALRGRVVRVLAEGEAPAPEEALVGGAPVVGGRTGGGMSVREPRTRRAG</sequence>
<dbReference type="AlphaFoldDB" id="A0A1X6NTC6"/>
<reference evidence="6 7" key="1">
    <citation type="submission" date="2017-03" db="EMBL/GenBank/DDBJ databases">
        <title>WGS assembly of Porphyra umbilicalis.</title>
        <authorList>
            <person name="Brawley S.H."/>
            <person name="Blouin N.A."/>
            <person name="Ficko-Blean E."/>
            <person name="Wheeler G.L."/>
            <person name="Lohr M."/>
            <person name="Goodson H.V."/>
            <person name="Jenkins J.W."/>
            <person name="Blaby-Haas C.E."/>
            <person name="Helliwell K.E."/>
            <person name="Chan C."/>
            <person name="Marriage T."/>
            <person name="Bhattacharya D."/>
            <person name="Klein A.S."/>
            <person name="Badis Y."/>
            <person name="Brodie J."/>
            <person name="Cao Y."/>
            <person name="Collen J."/>
            <person name="Dittami S.M."/>
            <person name="Gachon C.M."/>
            <person name="Green B.R."/>
            <person name="Karpowicz S."/>
            <person name="Kim J.W."/>
            <person name="Kudahl U."/>
            <person name="Lin S."/>
            <person name="Michel G."/>
            <person name="Mittag M."/>
            <person name="Olson B.J."/>
            <person name="Pangilinan J."/>
            <person name="Peng Y."/>
            <person name="Qiu H."/>
            <person name="Shu S."/>
            <person name="Singer J.T."/>
            <person name="Smith A.G."/>
            <person name="Sprecher B.N."/>
            <person name="Wagner V."/>
            <person name="Wang W."/>
            <person name="Wang Z.-Y."/>
            <person name="Yan J."/>
            <person name="Yarish C."/>
            <person name="Zoeuner-Riek S."/>
            <person name="Zhuang Y."/>
            <person name="Zou Y."/>
            <person name="Lindquist E.A."/>
            <person name="Grimwood J."/>
            <person name="Barry K."/>
            <person name="Rokhsar D.S."/>
            <person name="Schmutz J."/>
            <person name="Stiller J.W."/>
            <person name="Grossman A.R."/>
            <person name="Prochnik S.E."/>
        </authorList>
    </citation>
    <scope>NUCLEOTIDE SEQUENCE [LARGE SCALE GENOMIC DNA]</scope>
    <source>
        <strain evidence="6">4086291</strain>
    </source>
</reference>
<evidence type="ECO:0000313" key="6">
    <source>
        <dbReference type="EMBL" id="OSX71827.1"/>
    </source>
</evidence>
<organism evidence="6 7">
    <name type="scientific">Porphyra umbilicalis</name>
    <name type="common">Purple laver</name>
    <name type="synonym">Red alga</name>
    <dbReference type="NCBI Taxonomy" id="2786"/>
    <lineage>
        <taxon>Eukaryota</taxon>
        <taxon>Rhodophyta</taxon>
        <taxon>Bangiophyceae</taxon>
        <taxon>Bangiales</taxon>
        <taxon>Bangiaceae</taxon>
        <taxon>Porphyra</taxon>
    </lineage>
</organism>
<dbReference type="EC" id="2.1.2.2" evidence="2"/>
<evidence type="ECO:0000256" key="2">
    <source>
        <dbReference type="ARBA" id="ARBA00012254"/>
    </source>
</evidence>
<feature type="domain" description="Formyl transferase N-terminal" evidence="5">
    <location>
        <begin position="46"/>
        <end position="230"/>
    </location>
</feature>
<protein>
    <recommendedName>
        <fullName evidence="2">phosphoribosylglycinamide formyltransferase 1</fullName>
        <ecNumber evidence="2">2.1.2.2</ecNumber>
    </recommendedName>
</protein>
<evidence type="ECO:0000256" key="4">
    <source>
        <dbReference type="ARBA" id="ARBA00022755"/>
    </source>
</evidence>
<accession>A0A1X6NTC6</accession>
<dbReference type="InterPro" id="IPR002376">
    <property type="entry name" value="Formyl_transf_N"/>
</dbReference>
<dbReference type="PANTHER" id="PTHR43369:SF2">
    <property type="entry name" value="PHOSPHORIBOSYLGLYCINAMIDE FORMYLTRANSFERASE"/>
    <property type="match status" value="1"/>
</dbReference>
<keyword evidence="3" id="KW-0808">Transferase</keyword>
<proteinExistence type="predicted"/>
<evidence type="ECO:0000259" key="5">
    <source>
        <dbReference type="Pfam" id="PF00551"/>
    </source>
</evidence>
<dbReference type="Gene3D" id="3.40.50.170">
    <property type="entry name" value="Formyl transferase, N-terminal domain"/>
    <property type="match status" value="1"/>
</dbReference>
<gene>
    <name evidence="6" type="ORF">BU14_0499s0008</name>
</gene>
<evidence type="ECO:0000256" key="3">
    <source>
        <dbReference type="ARBA" id="ARBA00022679"/>
    </source>
</evidence>
<name>A0A1X6NTC6_PORUM</name>
<dbReference type="Pfam" id="PF00551">
    <property type="entry name" value="Formyl_trans_N"/>
    <property type="match status" value="1"/>
</dbReference>
<evidence type="ECO:0000313" key="7">
    <source>
        <dbReference type="Proteomes" id="UP000218209"/>
    </source>
</evidence>
<dbReference type="InterPro" id="IPR036477">
    <property type="entry name" value="Formyl_transf_N_sf"/>
</dbReference>
<dbReference type="OrthoDB" id="2018833at2759"/>
<keyword evidence="7" id="KW-1185">Reference proteome</keyword>
<dbReference type="EMBL" id="KV919106">
    <property type="protein sequence ID" value="OSX71827.1"/>
    <property type="molecule type" value="Genomic_DNA"/>
</dbReference>
<dbReference type="PANTHER" id="PTHR43369">
    <property type="entry name" value="PHOSPHORIBOSYLGLYCINAMIDE FORMYLTRANSFERASE"/>
    <property type="match status" value="1"/>
</dbReference>
<dbReference type="Proteomes" id="UP000218209">
    <property type="component" value="Unassembled WGS sequence"/>
</dbReference>
<dbReference type="GO" id="GO:0005737">
    <property type="term" value="C:cytoplasm"/>
    <property type="evidence" value="ECO:0007669"/>
    <property type="project" value="TreeGrafter"/>
</dbReference>
<keyword evidence="4" id="KW-0658">Purine biosynthesis</keyword>
<comment type="pathway">
    <text evidence="1">Purine metabolism; IMP biosynthesis via de novo pathway; N(2)-formyl-N(1)-(5-phospho-D-ribosyl)glycinamide from N(1)-(5-phospho-D-ribosyl)glycinamide (10-formyl THF route): step 1/1.</text>
</comment>
<evidence type="ECO:0000256" key="1">
    <source>
        <dbReference type="ARBA" id="ARBA00005054"/>
    </source>
</evidence>